<dbReference type="GO" id="GO:0030428">
    <property type="term" value="C:cell septum"/>
    <property type="evidence" value="ECO:0007669"/>
    <property type="project" value="TreeGrafter"/>
</dbReference>
<name>A0A315ET49_9BURK</name>
<dbReference type="PANTHER" id="PTHR37485:SF1">
    <property type="entry name" value="CELL DIVISION PROTEIN FTSB"/>
    <property type="match status" value="1"/>
</dbReference>
<gene>
    <name evidence="7" type="primary">ftsB</name>
    <name evidence="8" type="ORF">B9Z44_13260</name>
</gene>
<comment type="subcellular location">
    <subcellularLocation>
        <location evidence="7">Cell inner membrane</location>
        <topology evidence="7">Single-pass type II membrane protein</topology>
    </subcellularLocation>
    <text evidence="7">Localizes to the division septum.</text>
</comment>
<dbReference type="GO" id="GO:0043093">
    <property type="term" value="P:FtsZ-dependent cytokinesis"/>
    <property type="evidence" value="ECO:0007669"/>
    <property type="project" value="UniProtKB-UniRule"/>
</dbReference>
<evidence type="ECO:0000256" key="4">
    <source>
        <dbReference type="ARBA" id="ARBA00022989"/>
    </source>
</evidence>
<evidence type="ECO:0000313" key="9">
    <source>
        <dbReference type="Proteomes" id="UP000251341"/>
    </source>
</evidence>
<keyword evidence="6 7" id="KW-0131">Cell cycle</keyword>
<evidence type="ECO:0000256" key="3">
    <source>
        <dbReference type="ARBA" id="ARBA00022692"/>
    </source>
</evidence>
<comment type="function">
    <text evidence="7">Essential cell division protein. May link together the upstream cell division proteins, which are predominantly cytoplasmic, with the downstream cell division proteins, which are predominantly periplasmic.</text>
</comment>
<dbReference type="HAMAP" id="MF_00599">
    <property type="entry name" value="FtsB"/>
    <property type="match status" value="1"/>
</dbReference>
<keyword evidence="2 7" id="KW-0132">Cell division</keyword>
<feature type="topological domain" description="Cytoplasmic" evidence="7">
    <location>
        <begin position="1"/>
        <end position="4"/>
    </location>
</feature>
<keyword evidence="7" id="KW-0997">Cell inner membrane</keyword>
<organism evidence="8 9">
    <name type="scientific">Limnohabitans curvus</name>
    <dbReference type="NCBI Taxonomy" id="323423"/>
    <lineage>
        <taxon>Bacteria</taxon>
        <taxon>Pseudomonadati</taxon>
        <taxon>Pseudomonadota</taxon>
        <taxon>Betaproteobacteria</taxon>
        <taxon>Burkholderiales</taxon>
        <taxon>Comamonadaceae</taxon>
        <taxon>Limnohabitans</taxon>
    </lineage>
</organism>
<dbReference type="GO" id="GO:0032153">
    <property type="term" value="C:cell division site"/>
    <property type="evidence" value="ECO:0007669"/>
    <property type="project" value="UniProtKB-UniRule"/>
</dbReference>
<evidence type="ECO:0000256" key="2">
    <source>
        <dbReference type="ARBA" id="ARBA00022618"/>
    </source>
</evidence>
<reference evidence="8 9" key="1">
    <citation type="submission" date="2017-04" db="EMBL/GenBank/DDBJ databases">
        <title>Unexpected and diverse lifestyles within the genus Limnohabitans.</title>
        <authorList>
            <person name="Kasalicky V."/>
            <person name="Mehrshad M."/>
            <person name="Andrei S.-A."/>
            <person name="Salcher M."/>
            <person name="Kratochvilova H."/>
            <person name="Simek K."/>
            <person name="Ghai R."/>
        </authorList>
    </citation>
    <scope>NUCLEOTIDE SEQUENCE [LARGE SCALE GENOMIC DNA]</scope>
    <source>
        <strain evidence="8 9">MWH-C5</strain>
    </source>
</reference>
<dbReference type="RefSeq" id="WP_108360078.1">
    <property type="nucleotide sequence ID" value="NZ_NESP01000001.1"/>
</dbReference>
<evidence type="ECO:0000256" key="1">
    <source>
        <dbReference type="ARBA" id="ARBA00022475"/>
    </source>
</evidence>
<dbReference type="AlphaFoldDB" id="A0A315ET49"/>
<dbReference type="Proteomes" id="UP000251341">
    <property type="component" value="Unassembled WGS sequence"/>
</dbReference>
<accession>A0A315ET49</accession>
<feature type="coiled-coil region" evidence="7">
    <location>
        <begin position="30"/>
        <end position="71"/>
    </location>
</feature>
<keyword evidence="1 7" id="KW-1003">Cell membrane</keyword>
<comment type="similarity">
    <text evidence="7">Belongs to the FtsB family.</text>
</comment>
<dbReference type="PANTHER" id="PTHR37485">
    <property type="entry name" value="CELL DIVISION PROTEIN FTSB"/>
    <property type="match status" value="1"/>
</dbReference>
<keyword evidence="4 7" id="KW-1133">Transmembrane helix</keyword>
<comment type="caution">
    <text evidence="8">The sequence shown here is derived from an EMBL/GenBank/DDBJ whole genome shotgun (WGS) entry which is preliminary data.</text>
</comment>
<sequence>MLRPLHLVLIALLLVLQGQLWFGRGSIPDVMRLRQTLKDQKQQNVAAQLANDRLGAELHDLKDGLEMVEERARSEIGMVKPNEVFVQIAK</sequence>
<keyword evidence="5 7" id="KW-0472">Membrane</keyword>
<evidence type="ECO:0000256" key="5">
    <source>
        <dbReference type="ARBA" id="ARBA00023136"/>
    </source>
</evidence>
<evidence type="ECO:0000256" key="7">
    <source>
        <dbReference type="HAMAP-Rule" id="MF_00599"/>
    </source>
</evidence>
<dbReference type="NCBIfam" id="NF002058">
    <property type="entry name" value="PRK00888.1"/>
    <property type="match status" value="1"/>
</dbReference>
<feature type="topological domain" description="Periplasmic" evidence="7">
    <location>
        <begin position="23"/>
        <end position="90"/>
    </location>
</feature>
<protein>
    <recommendedName>
        <fullName evidence="7">Cell division protein FtsB</fullName>
    </recommendedName>
</protein>
<proteinExistence type="inferred from homology"/>
<dbReference type="GO" id="GO:0005886">
    <property type="term" value="C:plasma membrane"/>
    <property type="evidence" value="ECO:0007669"/>
    <property type="project" value="UniProtKB-SubCell"/>
</dbReference>
<comment type="subunit">
    <text evidence="7">Part of a complex composed of FtsB, FtsL and FtsQ.</text>
</comment>
<keyword evidence="3 7" id="KW-0812">Transmembrane</keyword>
<evidence type="ECO:0000256" key="6">
    <source>
        <dbReference type="ARBA" id="ARBA00023306"/>
    </source>
</evidence>
<keyword evidence="7" id="KW-0175">Coiled coil</keyword>
<dbReference type="InterPro" id="IPR023081">
    <property type="entry name" value="Cell_div_FtsB"/>
</dbReference>
<dbReference type="Pfam" id="PF04977">
    <property type="entry name" value="DivIC"/>
    <property type="match status" value="1"/>
</dbReference>
<evidence type="ECO:0000313" key="8">
    <source>
        <dbReference type="EMBL" id="PUE60451.1"/>
    </source>
</evidence>
<dbReference type="InterPro" id="IPR007060">
    <property type="entry name" value="FtsL/DivIC"/>
</dbReference>
<dbReference type="EMBL" id="NESP01000001">
    <property type="protein sequence ID" value="PUE60451.1"/>
    <property type="molecule type" value="Genomic_DNA"/>
</dbReference>
<keyword evidence="9" id="KW-1185">Reference proteome</keyword>